<dbReference type="OrthoDB" id="1433435at2"/>
<reference evidence="1 2" key="2">
    <citation type="submission" date="2018-03" db="EMBL/GenBank/DDBJ databases">
        <authorList>
            <person name="Keele B.F."/>
        </authorList>
    </citation>
    <scope>NUCLEOTIDE SEQUENCE [LARGE SCALE GENOMIC DNA]</scope>
    <source>
        <strain evidence="1 2">D13</strain>
    </source>
</reference>
<keyword evidence="2" id="KW-1185">Reference proteome</keyword>
<dbReference type="RefSeq" id="WP_106891450.1">
    <property type="nucleotide sequence ID" value="NZ_CP027860.1"/>
</dbReference>
<name>A0A2P1PRP8_9GAMM</name>
<dbReference type="AlphaFoldDB" id="A0A2P1PRP8"/>
<gene>
    <name evidence="1" type="ORF">C7S18_10110</name>
</gene>
<dbReference type="EMBL" id="CP027860">
    <property type="protein sequence ID" value="AVP97527.1"/>
    <property type="molecule type" value="Genomic_DNA"/>
</dbReference>
<protein>
    <submittedName>
        <fullName evidence="1">Uncharacterized protein</fullName>
    </submittedName>
</protein>
<accession>A0A2P1PRP8</accession>
<organism evidence="1 2">
    <name type="scientific">Ahniella affigens</name>
    <dbReference type="NCBI Taxonomy" id="2021234"/>
    <lineage>
        <taxon>Bacteria</taxon>
        <taxon>Pseudomonadati</taxon>
        <taxon>Pseudomonadota</taxon>
        <taxon>Gammaproteobacteria</taxon>
        <taxon>Lysobacterales</taxon>
        <taxon>Rhodanobacteraceae</taxon>
        <taxon>Ahniella</taxon>
    </lineage>
</organism>
<sequence length="307" mass="34484">MGIRLKRPTVQSEFDLRIYCCGYESRCTSVLEEFPQHQGYGFAVGYGYLRELAFEKNKAEFERRGIEYCEVSDIDFFDWLIKKLRTLGNKERIRVLVDISCLTRLRLGAVVQAFAQFGTIDASFAYSLAKFSPPGDNIELNEFVEPVSPFFSGWTGELDKPAALICGLGYEKMRAIGVVEHLEPADYWLFVPRSPLSDYDHEVLATNSNLLDSVSVGHVIDYRVSDPIDALGRLMSLTGVIRSKMRCSILPLGPKLFALCAMLVGVHFRDVSVWRASSGQHANPRDKIGSGVVVNLSVGFFREEDRS</sequence>
<dbReference type="Proteomes" id="UP000241074">
    <property type="component" value="Chromosome"/>
</dbReference>
<evidence type="ECO:0000313" key="2">
    <source>
        <dbReference type="Proteomes" id="UP000241074"/>
    </source>
</evidence>
<dbReference type="KEGG" id="xba:C7S18_10110"/>
<proteinExistence type="predicted"/>
<evidence type="ECO:0000313" key="1">
    <source>
        <dbReference type="EMBL" id="AVP97527.1"/>
    </source>
</evidence>
<reference evidence="1 2" key="1">
    <citation type="submission" date="2018-03" db="EMBL/GenBank/DDBJ databases">
        <title>Ahniella affigens gen. nov., sp. nov., a gammaproteobacterium isolated from sandy soil near a stream.</title>
        <authorList>
            <person name="Ko Y."/>
            <person name="Kim J.-H."/>
        </authorList>
    </citation>
    <scope>NUCLEOTIDE SEQUENCE [LARGE SCALE GENOMIC DNA]</scope>
    <source>
        <strain evidence="1 2">D13</strain>
    </source>
</reference>